<name>A0A0R1HZY6_9LACO</name>
<comment type="caution">
    <text evidence="1">The sequence shown here is derived from an EMBL/GenBank/DDBJ whole genome shotgun (WGS) entry which is preliminary data.</text>
</comment>
<evidence type="ECO:0000313" key="2">
    <source>
        <dbReference type="Proteomes" id="UP000050911"/>
    </source>
</evidence>
<keyword evidence="2" id="KW-1185">Reference proteome</keyword>
<accession>A0A0R1HZY6</accession>
<evidence type="ECO:0000313" key="1">
    <source>
        <dbReference type="EMBL" id="KRK48567.1"/>
    </source>
</evidence>
<reference evidence="1 2" key="1">
    <citation type="journal article" date="2015" name="Genome Announc.">
        <title>Expanding the biotechnology potential of lactobacilli through comparative genomics of 213 strains and associated genera.</title>
        <authorList>
            <person name="Sun Z."/>
            <person name="Harris H.M."/>
            <person name="McCann A."/>
            <person name="Guo C."/>
            <person name="Argimon S."/>
            <person name="Zhang W."/>
            <person name="Yang X."/>
            <person name="Jeffery I.B."/>
            <person name="Cooney J.C."/>
            <person name="Kagawa T.F."/>
            <person name="Liu W."/>
            <person name="Song Y."/>
            <person name="Salvetti E."/>
            <person name="Wrobel A."/>
            <person name="Rasinkangas P."/>
            <person name="Parkhill J."/>
            <person name="Rea M.C."/>
            <person name="O'Sullivan O."/>
            <person name="Ritari J."/>
            <person name="Douillard F.P."/>
            <person name="Paul Ross R."/>
            <person name="Yang R."/>
            <person name="Briner A.E."/>
            <person name="Felis G.E."/>
            <person name="de Vos W.M."/>
            <person name="Barrangou R."/>
            <person name="Klaenhammer T.R."/>
            <person name="Caufield P.W."/>
            <person name="Cui Y."/>
            <person name="Zhang H."/>
            <person name="O'Toole P.W."/>
        </authorList>
    </citation>
    <scope>NUCLEOTIDE SEQUENCE [LARGE SCALE GENOMIC DNA]</scope>
    <source>
        <strain evidence="1 2">JCM 15530</strain>
    </source>
</reference>
<organism evidence="1 2">
    <name type="scientific">Secundilactobacillus kimchicus JCM 15530</name>
    <dbReference type="NCBI Taxonomy" id="1302272"/>
    <lineage>
        <taxon>Bacteria</taxon>
        <taxon>Bacillati</taxon>
        <taxon>Bacillota</taxon>
        <taxon>Bacilli</taxon>
        <taxon>Lactobacillales</taxon>
        <taxon>Lactobacillaceae</taxon>
        <taxon>Secundilactobacillus</taxon>
    </lineage>
</organism>
<dbReference type="AlphaFoldDB" id="A0A0R1HZY6"/>
<dbReference type="EMBL" id="AZCX01000003">
    <property type="protein sequence ID" value="KRK48567.1"/>
    <property type="molecule type" value="Genomic_DNA"/>
</dbReference>
<sequence length="378" mass="42479">MKNYPRTTWSRIQTVILQSGQKKGVYYQISNGHANGYVWRGYLTSGKNPTASYVQNSDVNVLYSSIAKKDWNKVNSAENYTYAKPNLTGISSYASFAKKPTTAQINKVVAFIKATNKAEGITGTGTLTASYKGWQNFRIVMRPVASTKSLTMIPFVEYMDNHYDDIGTGYDVSGNEWYSAGSFQAFYDAATAKSSKSYDSTTQPGPTGDIIYTPVSYVLPSYSLMRRYPYNRADKIYTLKKGSLSVVQNGLNLAYIKTTNILKFPNRFQYRSGIAYGLTDPTRTTLTVDTKKATHYRYIDTNMPISFTDFTYVNGKWQQNFYAGLLSDQTPIKIYFRRGIGGQSKNILPPYPVSQGSATADSNTLKILYSPESLWHQY</sequence>
<dbReference type="Proteomes" id="UP000050911">
    <property type="component" value="Unassembled WGS sequence"/>
</dbReference>
<evidence type="ECO:0008006" key="3">
    <source>
        <dbReference type="Google" id="ProtNLM"/>
    </source>
</evidence>
<dbReference type="STRING" id="1302272.FC96_GL001678"/>
<protein>
    <recommendedName>
        <fullName evidence="3">D-alanyl-D-alanine carboxypeptidase</fullName>
    </recommendedName>
</protein>
<proteinExistence type="predicted"/>
<gene>
    <name evidence="1" type="ORF">FC96_GL001678</name>
</gene>
<dbReference type="PATRIC" id="fig|1302272.5.peg.1695"/>